<dbReference type="PROSITE" id="PS00022">
    <property type="entry name" value="EGF_1"/>
    <property type="match status" value="1"/>
</dbReference>
<reference evidence="5 6" key="1">
    <citation type="journal article" date="2012" name="Genome Biol.">
        <title>The genome of the polar eukaryotic microalga coccomyxa subellipsoidea reveals traits of cold adaptation.</title>
        <authorList>
            <person name="Blanc G."/>
            <person name="Agarkova I."/>
            <person name="Grimwood J."/>
            <person name="Kuo A."/>
            <person name="Brueggeman A."/>
            <person name="Dunigan D."/>
            <person name="Gurnon J."/>
            <person name="Ladunga I."/>
            <person name="Lindquist E."/>
            <person name="Lucas S."/>
            <person name="Pangilinan J."/>
            <person name="Proschold T."/>
            <person name="Salamov A."/>
            <person name="Schmutz J."/>
            <person name="Weeks D."/>
            <person name="Yamada T."/>
            <person name="Claverie J.M."/>
            <person name="Grigoriev I."/>
            <person name="Van Etten J."/>
            <person name="Lomsadze A."/>
            <person name="Borodovsky M."/>
        </authorList>
    </citation>
    <scope>NUCLEOTIDE SEQUENCE [LARGE SCALE GENOMIC DNA]</scope>
    <source>
        <strain evidence="5 6">C-169</strain>
    </source>
</reference>
<evidence type="ECO:0000313" key="6">
    <source>
        <dbReference type="Proteomes" id="UP000007264"/>
    </source>
</evidence>
<name>I0YWT3_COCSC</name>
<keyword evidence="1" id="KW-0245">EGF-like domain</keyword>
<dbReference type="PROSITE" id="PS50026">
    <property type="entry name" value="EGF_3"/>
    <property type="match status" value="1"/>
</dbReference>
<evidence type="ECO:0000259" key="4">
    <source>
        <dbReference type="PROSITE" id="PS50026"/>
    </source>
</evidence>
<keyword evidence="6" id="KW-1185">Reference proteome</keyword>
<dbReference type="AlphaFoldDB" id="I0YWT3"/>
<dbReference type="Proteomes" id="UP000007264">
    <property type="component" value="Unassembled WGS sequence"/>
</dbReference>
<dbReference type="KEGG" id="csl:COCSUDRAFT_66423"/>
<feature type="domain" description="EGF-like" evidence="4">
    <location>
        <begin position="264"/>
        <end position="297"/>
    </location>
</feature>
<keyword evidence="1" id="KW-1015">Disulfide bond</keyword>
<dbReference type="Gene3D" id="2.10.25.10">
    <property type="entry name" value="Laminin"/>
    <property type="match status" value="1"/>
</dbReference>
<dbReference type="EMBL" id="AGSI01000009">
    <property type="protein sequence ID" value="EIE22852.1"/>
    <property type="molecule type" value="Genomic_DNA"/>
</dbReference>
<dbReference type="SUPFAM" id="SSF57196">
    <property type="entry name" value="EGF/Laminin"/>
    <property type="match status" value="1"/>
</dbReference>
<gene>
    <name evidence="5" type="ORF">COCSUDRAFT_66423</name>
</gene>
<feature type="disulfide bond" evidence="1">
    <location>
        <begin position="287"/>
        <end position="296"/>
    </location>
</feature>
<dbReference type="InterPro" id="IPR000742">
    <property type="entry name" value="EGF"/>
</dbReference>
<dbReference type="Pfam" id="PF23106">
    <property type="entry name" value="EGF_Teneurin"/>
    <property type="match status" value="1"/>
</dbReference>
<dbReference type="eggNOG" id="KOG4275">
    <property type="taxonomic scope" value="Eukaryota"/>
</dbReference>
<proteinExistence type="predicted"/>
<protein>
    <recommendedName>
        <fullName evidence="4">EGF-like domain-containing protein</fullName>
    </recommendedName>
</protein>
<keyword evidence="2" id="KW-0472">Membrane</keyword>
<dbReference type="OrthoDB" id="5855668at2759"/>
<keyword evidence="2" id="KW-1133">Transmembrane helix</keyword>
<evidence type="ECO:0000256" key="2">
    <source>
        <dbReference type="SAM" id="Phobius"/>
    </source>
</evidence>
<evidence type="ECO:0000256" key="3">
    <source>
        <dbReference type="SAM" id="SignalP"/>
    </source>
</evidence>
<dbReference type="PROSITE" id="PS01186">
    <property type="entry name" value="EGF_2"/>
    <property type="match status" value="1"/>
</dbReference>
<sequence length="352" mass="37434">MRQSMPGKVCFILKQPFRTQNPLALSCLGLLICILVVRAADDDVVIPMDVKSLSESLSPFSNQTDVGISTEMTLCECEKAGGAPNGLSCDKEGWFISSFEREGSWLSGGGLVPLSHAICCRPCLPSELPKTAAPIAPDANAVAVMSIGCHASSGSGPWALKCEEQGSSIVTGWEQAVLVSSSIDAYYPMGGAACCTPSLLLETGDAWEFERCDCVASNDINCGGLSTHRLLFGFDHWRITRTGDFVPIGPAQCCKMCLSDTVHPMDLCDDLNFCSGHGICTLGSCQCRPGWAGPDCGIPGGGMNHGLPQWLVSVIIMSSCAALSLLMLAINRLIRFFQMRSAGALRSLQKII</sequence>
<dbReference type="GeneID" id="17040839"/>
<comment type="caution">
    <text evidence="5">The sequence shown here is derived from an EMBL/GenBank/DDBJ whole genome shotgun (WGS) entry which is preliminary data.</text>
</comment>
<evidence type="ECO:0000313" key="5">
    <source>
        <dbReference type="EMBL" id="EIE22852.1"/>
    </source>
</evidence>
<dbReference type="RefSeq" id="XP_005647396.1">
    <property type="nucleotide sequence ID" value="XM_005647339.1"/>
</dbReference>
<feature type="transmembrane region" description="Helical" evidence="2">
    <location>
        <begin position="310"/>
        <end position="330"/>
    </location>
</feature>
<comment type="caution">
    <text evidence="1">Lacks conserved residue(s) required for the propagation of feature annotation.</text>
</comment>
<feature type="signal peptide" evidence="3">
    <location>
        <begin position="1"/>
        <end position="39"/>
    </location>
</feature>
<keyword evidence="2" id="KW-0812">Transmembrane</keyword>
<organism evidence="5 6">
    <name type="scientific">Coccomyxa subellipsoidea (strain C-169)</name>
    <name type="common">Green microalga</name>
    <dbReference type="NCBI Taxonomy" id="574566"/>
    <lineage>
        <taxon>Eukaryota</taxon>
        <taxon>Viridiplantae</taxon>
        <taxon>Chlorophyta</taxon>
        <taxon>core chlorophytes</taxon>
        <taxon>Trebouxiophyceae</taxon>
        <taxon>Trebouxiophyceae incertae sedis</taxon>
        <taxon>Coccomyxaceae</taxon>
        <taxon>Coccomyxa</taxon>
        <taxon>Coccomyxa subellipsoidea</taxon>
    </lineage>
</organism>
<keyword evidence="3" id="KW-0732">Signal</keyword>
<evidence type="ECO:0000256" key="1">
    <source>
        <dbReference type="PROSITE-ProRule" id="PRU00076"/>
    </source>
</evidence>
<feature type="chain" id="PRO_5003636731" description="EGF-like domain-containing protein" evidence="3">
    <location>
        <begin position="40"/>
        <end position="352"/>
    </location>
</feature>
<accession>I0YWT3</accession>